<dbReference type="InterPro" id="IPR034891">
    <property type="entry name" value="PB1_NLP"/>
</dbReference>
<dbReference type="Proteomes" id="UP000824890">
    <property type="component" value="Unassembled WGS sequence"/>
</dbReference>
<evidence type="ECO:0000313" key="10">
    <source>
        <dbReference type="Proteomes" id="UP000824890"/>
    </source>
</evidence>
<keyword evidence="1" id="KW-0805">Transcription regulation</keyword>
<keyword evidence="4" id="KW-0539">Nucleus</keyword>
<evidence type="ECO:0000313" key="9">
    <source>
        <dbReference type="EMBL" id="KAH0857316.1"/>
    </source>
</evidence>
<evidence type="ECO:0000256" key="2">
    <source>
        <dbReference type="ARBA" id="ARBA00023125"/>
    </source>
</evidence>
<dbReference type="CDD" id="cd06407">
    <property type="entry name" value="PB1_NLP"/>
    <property type="match status" value="1"/>
</dbReference>
<dbReference type="Pfam" id="PF22922">
    <property type="entry name" value="GAF_NLP"/>
    <property type="match status" value="1"/>
</dbReference>
<feature type="region of interest" description="Disordered" evidence="5">
    <location>
        <begin position="23"/>
        <end position="47"/>
    </location>
</feature>
<evidence type="ECO:0000259" key="7">
    <source>
        <dbReference type="PROSITE" id="PS51519"/>
    </source>
</evidence>
<dbReference type="InterPro" id="IPR000270">
    <property type="entry name" value="PB1_dom"/>
</dbReference>
<dbReference type="InterPro" id="IPR055081">
    <property type="entry name" value="NLP1-9_GAF"/>
</dbReference>
<evidence type="ECO:0000259" key="8">
    <source>
        <dbReference type="PROSITE" id="PS51745"/>
    </source>
</evidence>
<dbReference type="InterPro" id="IPR033464">
    <property type="entry name" value="CSN8_PSD8_EIF3K"/>
</dbReference>
<keyword evidence="2" id="KW-0238">DNA-binding</keyword>
<reference evidence="9 10" key="1">
    <citation type="submission" date="2021-05" db="EMBL/GenBank/DDBJ databases">
        <title>Genome Assembly of Synthetic Allotetraploid Brassica napus Reveals Homoeologous Exchanges between Subgenomes.</title>
        <authorList>
            <person name="Davis J.T."/>
        </authorList>
    </citation>
    <scope>NUCLEOTIDE SEQUENCE [LARGE SCALE GENOMIC DNA]</scope>
    <source>
        <strain evidence="10">cv. Da-Ae</strain>
        <tissue evidence="9">Seedling</tissue>
    </source>
</reference>
<dbReference type="PROSITE" id="PS50250">
    <property type="entry name" value="PCI"/>
    <property type="match status" value="1"/>
</dbReference>
<protein>
    <submittedName>
        <fullName evidence="9">Uncharacterized protein</fullName>
    </submittedName>
</protein>
<dbReference type="Pfam" id="PF02042">
    <property type="entry name" value="RWP-RK"/>
    <property type="match status" value="1"/>
</dbReference>
<dbReference type="Pfam" id="PF00564">
    <property type="entry name" value="PB1"/>
    <property type="match status" value="1"/>
</dbReference>
<dbReference type="PROSITE" id="PS51519">
    <property type="entry name" value="RWP_RK"/>
    <property type="match status" value="1"/>
</dbReference>
<accession>A0ABQ7XN53</accession>
<evidence type="ECO:0000256" key="1">
    <source>
        <dbReference type="ARBA" id="ARBA00023015"/>
    </source>
</evidence>
<dbReference type="InterPro" id="IPR045012">
    <property type="entry name" value="NLP"/>
</dbReference>
<feature type="compositionally biased region" description="Basic residues" evidence="5">
    <location>
        <begin position="28"/>
        <end position="41"/>
    </location>
</feature>
<dbReference type="PANTHER" id="PTHR32002:SF35">
    <property type="entry name" value="PROTEIN NLP6"/>
    <property type="match status" value="1"/>
</dbReference>
<comment type="caution">
    <text evidence="9">The sequence shown here is derived from an EMBL/GenBank/DDBJ whole genome shotgun (WGS) entry which is preliminary data.</text>
</comment>
<dbReference type="PROSITE" id="PS51745">
    <property type="entry name" value="PB1"/>
    <property type="match status" value="1"/>
</dbReference>
<sequence length="1312" mass="148462">MKMMIHSVYTLVGIANVNRGPFQIKSAPKSKKEKNRRRGKRRMDPQLTEVSQQLERFKAAFVRKDYNTCSDLLSRLKVLLTKFTSLPPLFENTPNAAQELAIARDIYEHAVVLSVKTEDQDAFERDFFQLKPYYVDARDRLPPSPQENLILGLNLLRLLVQNRIAEFHTELELLSSATLENPCIKHAVELEQSFMEGAYNRVLSARQTAPDATYVYFMDLLAKTIRDEIAGCSEKAYDYVSISDARQMLLFSSDQELLTYVNEEHPEWEVKDGFVVFQKAKETAPCKEIPSLQLINQTLSYARELERIVIKSAKTKSTIPAKHQLNNGKILHHACRFESLPVLAVVRFNTDTFLTPLRQEQFISCIWYLVGIAAEDRSKQKLISHNDSSGFSFRSPSVLKQHNKTSLASSMLGNFSNHEGDDRDGFFFILFRLGMHRRRKCNHWHKRNWTLKSYVRLGSAFTNWRLLKNGNRLQLQHLRTSSRKGINHIRPRTSRGMEMTLAPNAYPLLKDWIWSLDGKLSFLGYAKFLHGVIVRSSSSRPRFPSSDQPFSPLWSFSSADGGAELCSAPTLLTDYSLLLASSESETAATKDNHLLPSPSWGVQMPLENPDTYCAIKAKMTQALRFFKESTGQQHLLAQVWAPVKNRNGRYLLTTSGQPFFLGPNSNGLNQYRMVSLTYMFSLDSERDGELGLPGRVFRKKLPEWTPNVQYYSSKEFSRLGHALNYNVQGTLALPVFEPSRQLCVGVVELIMTSPKINYAPEVEKVCKALEICNEGRQNALAEILEILTVVCETYKLPLAQTWVPCRHRSVLAFGGGFKKSCSSFDGSCMGKVCMSTSDLAVYVVDAHVWGFRDACAEHHLQKGQGVAGRAFLSGNLCFSRDVTRFCKTDYPLVHYARMFKLTSCFAVCLKSTYTGDDEYVLEFFLPPGVTDEGEQDSLLGSLFQTMKQHYSSLKVVSGTELFENEMSIEVVEASEEGMVYSKREPIQISISKDYLEINAPEEKLRLNPDLVVENNDVANGFERFRTFNPSAEEAKTEKKTERKRGKTEKTISLEVLQQYFAVCPTTMKRICRQHGISRWPSRKINKVNRSLTRLKHVIDSVQGADGSINLTSLSPRPWQVSQPPPPPTTGSPTNYIKLENRDAEDSAGSSTSRASCKVSPISETRFRLLTQNQEAFKQTAFDESDSTSKNIANFWTSQDTTTLLLFKLVSIKATYREDIIRFKISPESISIAELKEQVAKRLKLETGAFELKYLDDDKEWVSVSCDADLSECLDTSSVVTAAKANTLRLSVHDVTPNFGSSCESSEETMMCL</sequence>
<feature type="domain" description="PCI" evidence="6">
    <location>
        <begin position="121"/>
        <end position="293"/>
    </location>
</feature>
<dbReference type="PANTHER" id="PTHR32002">
    <property type="entry name" value="PROTEIN NLP8"/>
    <property type="match status" value="1"/>
</dbReference>
<feature type="domain" description="PB1" evidence="8">
    <location>
        <begin position="1208"/>
        <end position="1294"/>
    </location>
</feature>
<evidence type="ECO:0000259" key="6">
    <source>
        <dbReference type="PROSITE" id="PS50250"/>
    </source>
</evidence>
<evidence type="ECO:0000256" key="3">
    <source>
        <dbReference type="ARBA" id="ARBA00023163"/>
    </source>
</evidence>
<dbReference type="Gene3D" id="1.25.40.990">
    <property type="match status" value="1"/>
</dbReference>
<keyword evidence="3" id="KW-0804">Transcription</keyword>
<name>A0ABQ7XN53_BRANA</name>
<evidence type="ECO:0000256" key="4">
    <source>
        <dbReference type="ARBA" id="ARBA00023242"/>
    </source>
</evidence>
<keyword evidence="10" id="KW-1185">Reference proteome</keyword>
<dbReference type="EMBL" id="JAGKQM010000019">
    <property type="protein sequence ID" value="KAH0857316.1"/>
    <property type="molecule type" value="Genomic_DNA"/>
</dbReference>
<gene>
    <name evidence="9" type="ORF">HID58_085577</name>
</gene>
<feature type="domain" description="RWP-RK" evidence="7">
    <location>
        <begin position="1026"/>
        <end position="1107"/>
    </location>
</feature>
<dbReference type="Gene3D" id="3.10.20.90">
    <property type="entry name" value="Phosphatidylinositol 3-kinase Catalytic Subunit, Chain A, domain 1"/>
    <property type="match status" value="1"/>
</dbReference>
<organism evidence="9 10">
    <name type="scientific">Brassica napus</name>
    <name type="common">Rape</name>
    <dbReference type="NCBI Taxonomy" id="3708"/>
    <lineage>
        <taxon>Eukaryota</taxon>
        <taxon>Viridiplantae</taxon>
        <taxon>Streptophyta</taxon>
        <taxon>Embryophyta</taxon>
        <taxon>Tracheophyta</taxon>
        <taxon>Spermatophyta</taxon>
        <taxon>Magnoliopsida</taxon>
        <taxon>eudicotyledons</taxon>
        <taxon>Gunneridae</taxon>
        <taxon>Pentapetalae</taxon>
        <taxon>rosids</taxon>
        <taxon>malvids</taxon>
        <taxon>Brassicales</taxon>
        <taxon>Brassicaceae</taxon>
        <taxon>Brassiceae</taxon>
        <taxon>Brassica</taxon>
    </lineage>
</organism>
<dbReference type="InterPro" id="IPR053793">
    <property type="entry name" value="PB1-like"/>
</dbReference>
<evidence type="ECO:0000256" key="5">
    <source>
        <dbReference type="SAM" id="MobiDB-lite"/>
    </source>
</evidence>
<dbReference type="Pfam" id="PF10075">
    <property type="entry name" value="CSN8_PSD8_EIF3K"/>
    <property type="match status" value="1"/>
</dbReference>
<proteinExistence type="predicted"/>
<dbReference type="InterPro" id="IPR003035">
    <property type="entry name" value="RWP-RK_dom"/>
</dbReference>
<dbReference type="InterPro" id="IPR000717">
    <property type="entry name" value="PCI_dom"/>
</dbReference>
<dbReference type="SUPFAM" id="SSF54277">
    <property type="entry name" value="CAD &amp; PB1 domains"/>
    <property type="match status" value="1"/>
</dbReference>
<dbReference type="SMART" id="SM00666">
    <property type="entry name" value="PB1"/>
    <property type="match status" value="1"/>
</dbReference>
<feature type="region of interest" description="Disordered" evidence="5">
    <location>
        <begin position="1108"/>
        <end position="1135"/>
    </location>
</feature>